<dbReference type="Proteomes" id="UP001500945">
    <property type="component" value="Unassembled WGS sequence"/>
</dbReference>
<name>A0ABP8KLX5_9MICO</name>
<sequence>MTAESAEQVIERLAMTPIPEEGAWFVAGPRTQGLNAITVLLTDRPDGFSAMHRLAVDEGWQWLAGAPAALLRLRRGGTGVLNYVGPQSSQFLVRHGTWMGASTLGEWTLLSCWCAPAFRPEHFELGDRAELVERYPSYATEITALTRDEPVGRMR</sequence>
<dbReference type="PANTHER" id="PTHR33387">
    <property type="entry name" value="RMLC-LIKE JELLY ROLL FOLD PROTEIN"/>
    <property type="match status" value="1"/>
</dbReference>
<keyword evidence="3" id="KW-1185">Reference proteome</keyword>
<dbReference type="InterPro" id="IPR011051">
    <property type="entry name" value="RmlC_Cupin_sf"/>
</dbReference>
<protein>
    <submittedName>
        <fullName evidence="2">Cupin domain-containing protein</fullName>
    </submittedName>
</protein>
<dbReference type="InterPro" id="IPR009327">
    <property type="entry name" value="Cupin_DUF985"/>
</dbReference>
<dbReference type="PANTHER" id="PTHR33387:SF3">
    <property type="entry name" value="DUF985 DOMAIN-CONTAINING PROTEIN"/>
    <property type="match status" value="1"/>
</dbReference>
<evidence type="ECO:0000313" key="3">
    <source>
        <dbReference type="Proteomes" id="UP001500945"/>
    </source>
</evidence>
<evidence type="ECO:0000259" key="1">
    <source>
        <dbReference type="Pfam" id="PF06172"/>
    </source>
</evidence>
<dbReference type="InterPro" id="IPR014710">
    <property type="entry name" value="RmlC-like_jellyroll"/>
</dbReference>
<organism evidence="2 3">
    <name type="scientific">Fodinibacter luteus</name>
    <dbReference type="NCBI Taxonomy" id="552064"/>
    <lineage>
        <taxon>Bacteria</taxon>
        <taxon>Bacillati</taxon>
        <taxon>Actinomycetota</taxon>
        <taxon>Actinomycetes</taxon>
        <taxon>Micrococcales</taxon>
        <taxon>Intrasporangiaceae</taxon>
        <taxon>Fodinibacter (ex Wang et al. 2009)</taxon>
    </lineage>
</organism>
<proteinExistence type="predicted"/>
<gene>
    <name evidence="2" type="ORF">GCM10023168_27730</name>
</gene>
<dbReference type="Pfam" id="PF06172">
    <property type="entry name" value="Cupin_5"/>
    <property type="match status" value="1"/>
</dbReference>
<dbReference type="CDD" id="cd06121">
    <property type="entry name" value="cupin_YML079wp"/>
    <property type="match status" value="1"/>
</dbReference>
<comment type="caution">
    <text evidence="2">The sequence shown here is derived from an EMBL/GenBank/DDBJ whole genome shotgun (WGS) entry which is preliminary data.</text>
</comment>
<dbReference type="EMBL" id="BAABGM010000016">
    <property type="protein sequence ID" value="GAA4409235.1"/>
    <property type="molecule type" value="Genomic_DNA"/>
</dbReference>
<feature type="domain" description="DUF985" evidence="1">
    <location>
        <begin position="8"/>
        <end position="125"/>
    </location>
</feature>
<dbReference type="Gene3D" id="2.60.120.10">
    <property type="entry name" value="Jelly Rolls"/>
    <property type="match status" value="1"/>
</dbReference>
<accession>A0ABP8KLX5</accession>
<dbReference type="SUPFAM" id="SSF51182">
    <property type="entry name" value="RmlC-like cupins"/>
    <property type="match status" value="1"/>
</dbReference>
<dbReference type="InterPro" id="IPR039935">
    <property type="entry name" value="YML079W-like"/>
</dbReference>
<reference evidence="3" key="1">
    <citation type="journal article" date="2019" name="Int. J. Syst. Evol. Microbiol.">
        <title>The Global Catalogue of Microorganisms (GCM) 10K type strain sequencing project: providing services to taxonomists for standard genome sequencing and annotation.</title>
        <authorList>
            <consortium name="The Broad Institute Genomics Platform"/>
            <consortium name="The Broad Institute Genome Sequencing Center for Infectious Disease"/>
            <person name="Wu L."/>
            <person name="Ma J."/>
        </authorList>
    </citation>
    <scope>NUCLEOTIDE SEQUENCE [LARGE SCALE GENOMIC DNA]</scope>
    <source>
        <strain evidence="3">JCM 17809</strain>
    </source>
</reference>
<evidence type="ECO:0000313" key="2">
    <source>
        <dbReference type="EMBL" id="GAA4409235.1"/>
    </source>
</evidence>
<dbReference type="RefSeq" id="WP_345207011.1">
    <property type="nucleotide sequence ID" value="NZ_BAABGM010000016.1"/>
</dbReference>